<dbReference type="PANTHER" id="PTHR43674:SF16">
    <property type="entry name" value="CARBON-NITROGEN FAMILY, PUTATIVE (AFU_ORTHOLOGUE AFUA_5G02350)-RELATED"/>
    <property type="match status" value="1"/>
</dbReference>
<name>K1X3A6_MARBU</name>
<dbReference type="SUPFAM" id="SSF56317">
    <property type="entry name" value="Carbon-nitrogen hydrolase"/>
    <property type="match status" value="1"/>
</dbReference>
<keyword evidence="1" id="KW-0378">Hydrolase</keyword>
<dbReference type="Gene3D" id="3.60.110.10">
    <property type="entry name" value="Carbon-nitrogen hydrolase"/>
    <property type="match status" value="1"/>
</dbReference>
<gene>
    <name evidence="4" type="ORF">MBM_06384</name>
</gene>
<accession>K1X3A6</accession>
<feature type="region of interest" description="Disordered" evidence="2">
    <location>
        <begin position="122"/>
        <end position="148"/>
    </location>
</feature>
<dbReference type="STRING" id="1072389.K1X3A6"/>
<dbReference type="HOGENOM" id="CLU_030130_2_0_1"/>
<dbReference type="InterPro" id="IPR050345">
    <property type="entry name" value="Aliph_Amidase/BUP"/>
</dbReference>
<feature type="compositionally biased region" description="Polar residues" evidence="2">
    <location>
        <begin position="126"/>
        <end position="142"/>
    </location>
</feature>
<dbReference type="eggNOG" id="KOG0806">
    <property type="taxonomic scope" value="Eukaryota"/>
</dbReference>
<evidence type="ECO:0000313" key="4">
    <source>
        <dbReference type="EMBL" id="EKD15168.1"/>
    </source>
</evidence>
<dbReference type="InterPro" id="IPR036526">
    <property type="entry name" value="C-N_Hydrolase_sf"/>
</dbReference>
<dbReference type="InterPro" id="IPR003010">
    <property type="entry name" value="C-N_Hydrolase"/>
</dbReference>
<sequence length="321" mass="35293">MAPVYKIAVVQLHPKPLDIEGNHAAAVKYIRDAARQSIQLAVLPEYHLTSWVPDDPGFVPLCAQYQKYLDSYCALAKELNICIVPGTIVEKHGDDLLNIAYFISSDGSILGSYQKKNLWHPERPHLSSSTHEPQPKKSSTTLRAPDRDPAESTLTWIEMKDVAFDTPLGKVGMLICWDLAFPEAFRGLIAGGAKIIVVPTFWTLGDCSPAGLARNPMAEELFLDSMMTARAFENTCAVVLANAGGPRGDEERGSWAGGSQVAVPFLGALGRLGWKEGCSVVELDMEILEEAEANYKVREDMGREGWHYCYTLTRESHASKA</sequence>
<proteinExistence type="predicted"/>
<dbReference type="PROSITE" id="PS50263">
    <property type="entry name" value="CN_HYDROLASE"/>
    <property type="match status" value="1"/>
</dbReference>
<evidence type="ECO:0000259" key="3">
    <source>
        <dbReference type="PROSITE" id="PS50263"/>
    </source>
</evidence>
<dbReference type="Proteomes" id="UP000006753">
    <property type="component" value="Unassembled WGS sequence"/>
</dbReference>
<dbReference type="OrthoDB" id="412018at2759"/>
<dbReference type="CDD" id="cd07197">
    <property type="entry name" value="nitrilase"/>
    <property type="match status" value="1"/>
</dbReference>
<feature type="domain" description="CN hydrolase" evidence="3">
    <location>
        <begin position="5"/>
        <end position="295"/>
    </location>
</feature>
<keyword evidence="5" id="KW-1185">Reference proteome</keyword>
<dbReference type="PANTHER" id="PTHR43674">
    <property type="entry name" value="NITRILASE C965.09-RELATED"/>
    <property type="match status" value="1"/>
</dbReference>
<organism evidence="4 5">
    <name type="scientific">Marssonina brunnea f. sp. multigermtubi (strain MB_m1)</name>
    <name type="common">Marssonina leaf spot fungus</name>
    <dbReference type="NCBI Taxonomy" id="1072389"/>
    <lineage>
        <taxon>Eukaryota</taxon>
        <taxon>Fungi</taxon>
        <taxon>Dikarya</taxon>
        <taxon>Ascomycota</taxon>
        <taxon>Pezizomycotina</taxon>
        <taxon>Leotiomycetes</taxon>
        <taxon>Helotiales</taxon>
        <taxon>Drepanopezizaceae</taxon>
        <taxon>Drepanopeziza</taxon>
    </lineage>
</organism>
<dbReference type="Pfam" id="PF00795">
    <property type="entry name" value="CN_hydrolase"/>
    <property type="match status" value="1"/>
</dbReference>
<evidence type="ECO:0000313" key="5">
    <source>
        <dbReference type="Proteomes" id="UP000006753"/>
    </source>
</evidence>
<protein>
    <submittedName>
        <fullName evidence="4">Nitrilase</fullName>
    </submittedName>
</protein>
<evidence type="ECO:0000256" key="2">
    <source>
        <dbReference type="SAM" id="MobiDB-lite"/>
    </source>
</evidence>
<evidence type="ECO:0000256" key="1">
    <source>
        <dbReference type="ARBA" id="ARBA00022801"/>
    </source>
</evidence>
<dbReference type="InParanoid" id="K1X3A6"/>
<dbReference type="KEGG" id="mbe:MBM_06384"/>
<reference evidence="4 5" key="1">
    <citation type="journal article" date="2012" name="BMC Genomics">
        <title>Sequencing the genome of Marssonina brunnea reveals fungus-poplar co-evolution.</title>
        <authorList>
            <person name="Zhu S."/>
            <person name="Cao Y.-Z."/>
            <person name="Jiang C."/>
            <person name="Tan B.-Y."/>
            <person name="Wang Z."/>
            <person name="Feng S."/>
            <person name="Zhang L."/>
            <person name="Su X.-H."/>
            <person name="Brejova B."/>
            <person name="Vinar T."/>
            <person name="Xu M."/>
            <person name="Wang M.-X."/>
            <person name="Zhang S.-G."/>
            <person name="Huang M.-R."/>
            <person name="Wu R."/>
            <person name="Zhou Y."/>
        </authorList>
    </citation>
    <scope>NUCLEOTIDE SEQUENCE [LARGE SCALE GENOMIC DNA]</scope>
    <source>
        <strain evidence="4 5">MB_m1</strain>
    </source>
</reference>
<dbReference type="AlphaFoldDB" id="K1X3A6"/>
<dbReference type="EMBL" id="JH921442">
    <property type="protein sequence ID" value="EKD15168.1"/>
    <property type="molecule type" value="Genomic_DNA"/>
</dbReference>
<dbReference type="OMA" id="FHLTNWI"/>
<dbReference type="GO" id="GO:0016811">
    <property type="term" value="F:hydrolase activity, acting on carbon-nitrogen (but not peptide) bonds, in linear amides"/>
    <property type="evidence" value="ECO:0007669"/>
    <property type="project" value="TreeGrafter"/>
</dbReference>